<name>A0A6I9U6Y1_SESIN</name>
<dbReference type="GeneID" id="105174602"/>
<dbReference type="OrthoDB" id="1933362at2759"/>
<dbReference type="PANTHER" id="PTHR34201">
    <property type="entry name" value="GLYCINE-RICH PROTEIN"/>
    <property type="match status" value="1"/>
</dbReference>
<proteinExistence type="predicted"/>
<dbReference type="InParanoid" id="A0A6I9U6Y1"/>
<feature type="transmembrane region" description="Helical" evidence="1">
    <location>
        <begin position="29"/>
        <end position="50"/>
    </location>
</feature>
<reference evidence="3" key="1">
    <citation type="submission" date="2025-08" db="UniProtKB">
        <authorList>
            <consortium name="RefSeq"/>
        </authorList>
    </citation>
    <scope>IDENTIFICATION</scope>
</reference>
<evidence type="ECO:0000256" key="1">
    <source>
        <dbReference type="SAM" id="Phobius"/>
    </source>
</evidence>
<dbReference type="KEGG" id="sind:105174602"/>
<sequence>MNRRDEEEKGLLWKLPPVRSKQLGKLGPAFGVGAGCGFGFAIGLIGGTGFGPGIPGLQLGFGLGAGCGVGLGFGYGVGRGIAYDENRRYTNVGKFFHNPGDFPVQHEIGALVDEFVLSVKKLIQETSREVDKWRRY</sequence>
<evidence type="ECO:0000313" key="2">
    <source>
        <dbReference type="Proteomes" id="UP000504604"/>
    </source>
</evidence>
<keyword evidence="2" id="KW-1185">Reference proteome</keyword>
<dbReference type="PANTHER" id="PTHR34201:SF1">
    <property type="entry name" value="GLYCINE-RICH PROTEIN"/>
    <property type="match status" value="1"/>
</dbReference>
<evidence type="ECO:0000313" key="3">
    <source>
        <dbReference type="RefSeq" id="XP_011095061.1"/>
    </source>
</evidence>
<gene>
    <name evidence="3" type="primary">LOC105174602</name>
</gene>
<dbReference type="RefSeq" id="XP_011095061.1">
    <property type="nucleotide sequence ID" value="XM_011096759.2"/>
</dbReference>
<dbReference type="InterPro" id="IPR053288">
    <property type="entry name" value="TGD_Bridge_Protein"/>
</dbReference>
<keyword evidence="1" id="KW-1133">Transmembrane helix</keyword>
<organism evidence="2 3">
    <name type="scientific">Sesamum indicum</name>
    <name type="common">Oriental sesame</name>
    <name type="synonym">Sesamum orientale</name>
    <dbReference type="NCBI Taxonomy" id="4182"/>
    <lineage>
        <taxon>Eukaryota</taxon>
        <taxon>Viridiplantae</taxon>
        <taxon>Streptophyta</taxon>
        <taxon>Embryophyta</taxon>
        <taxon>Tracheophyta</taxon>
        <taxon>Spermatophyta</taxon>
        <taxon>Magnoliopsida</taxon>
        <taxon>eudicotyledons</taxon>
        <taxon>Gunneridae</taxon>
        <taxon>Pentapetalae</taxon>
        <taxon>asterids</taxon>
        <taxon>lamiids</taxon>
        <taxon>Lamiales</taxon>
        <taxon>Pedaliaceae</taxon>
        <taxon>Sesamum</taxon>
    </lineage>
</organism>
<dbReference type="Proteomes" id="UP000504604">
    <property type="component" value="Linkage group LG2"/>
</dbReference>
<protein>
    <submittedName>
        <fullName evidence="3">Keratin, type II cytoskeletal 5 isoform X1</fullName>
    </submittedName>
</protein>
<dbReference type="FunCoup" id="A0A6I9U6Y1">
    <property type="interactions" value="619"/>
</dbReference>
<feature type="transmembrane region" description="Helical" evidence="1">
    <location>
        <begin position="56"/>
        <end position="78"/>
    </location>
</feature>
<keyword evidence="1" id="KW-0812">Transmembrane</keyword>
<dbReference type="AlphaFoldDB" id="A0A6I9U6Y1"/>
<accession>A0A6I9U6Y1</accession>
<keyword evidence="1" id="KW-0472">Membrane</keyword>